<dbReference type="AlphaFoldDB" id="A0A8L8JYS8"/>
<organism evidence="2 3">
    <name type="scientific">Heligmosomoides polygyrus</name>
    <name type="common">Parasitic roundworm</name>
    <dbReference type="NCBI Taxonomy" id="6339"/>
    <lineage>
        <taxon>Eukaryota</taxon>
        <taxon>Metazoa</taxon>
        <taxon>Ecdysozoa</taxon>
        <taxon>Nematoda</taxon>
        <taxon>Chromadorea</taxon>
        <taxon>Rhabditida</taxon>
        <taxon>Rhabditina</taxon>
        <taxon>Rhabditomorpha</taxon>
        <taxon>Strongyloidea</taxon>
        <taxon>Heligmosomidae</taxon>
        <taxon>Heligmosomoides</taxon>
    </lineage>
</organism>
<dbReference type="PANTHER" id="PTHR34492:SF2">
    <property type="entry name" value="G PROTEIN-COUPLED RECEPTOR"/>
    <property type="match status" value="1"/>
</dbReference>
<keyword evidence="1" id="KW-0812">Transmembrane</keyword>
<feature type="transmembrane region" description="Helical" evidence="1">
    <location>
        <begin position="86"/>
        <end position="108"/>
    </location>
</feature>
<evidence type="ECO:0000313" key="2">
    <source>
        <dbReference type="Proteomes" id="UP000050761"/>
    </source>
</evidence>
<evidence type="ECO:0000256" key="1">
    <source>
        <dbReference type="SAM" id="Phobius"/>
    </source>
</evidence>
<dbReference type="WBParaSite" id="HPBE_0000863501-mRNA-1">
    <property type="protein sequence ID" value="HPBE_0000863501-mRNA-1"/>
    <property type="gene ID" value="HPBE_0000863501"/>
</dbReference>
<dbReference type="Proteomes" id="UP000050761">
    <property type="component" value="Unassembled WGS sequence"/>
</dbReference>
<keyword evidence="2" id="KW-1185">Reference proteome</keyword>
<sequence>LVISNESDNEKDMLITYVDKLSWLFFSGKMSRNASYDKLGRGFALLQAERIGQLLRALAVARGDPACNAAPRPLAWLRSLLIYGKYVSQVYAFTMIATMIPSILMTIITTANRLKQFDDVVAMGLPAFLVVLYGFLGLTISPARLYDEAHKSKTALYLNSSIWLPYRPEVYHIALALSTHLEQPNMGVTIWGFAILTKPLILATFSVMAMLLSLILELSPGDLSHHVLNLSLPS</sequence>
<feature type="transmembrane region" description="Helical" evidence="1">
    <location>
        <begin position="120"/>
        <end position="140"/>
    </location>
</feature>
<feature type="transmembrane region" description="Helical" evidence="1">
    <location>
        <begin position="190"/>
        <end position="216"/>
    </location>
</feature>
<keyword evidence="1" id="KW-0472">Membrane</keyword>
<dbReference type="PANTHER" id="PTHR34492">
    <property type="entry name" value="GUSTATORY RECEPTOR FAMILY"/>
    <property type="match status" value="1"/>
</dbReference>
<accession>A0A8L8JYS8</accession>
<name>A0A8L8JYS8_HELPZ</name>
<proteinExistence type="predicted"/>
<protein>
    <submittedName>
        <fullName evidence="3">ABC2_membrane domain-containing protein</fullName>
    </submittedName>
</protein>
<keyword evidence="1" id="KW-1133">Transmembrane helix</keyword>
<evidence type="ECO:0000313" key="3">
    <source>
        <dbReference type="WBParaSite" id="HPBE_0000863501-mRNA-1"/>
    </source>
</evidence>
<reference evidence="3" key="1">
    <citation type="submission" date="2019-09" db="UniProtKB">
        <authorList>
            <consortium name="WormBaseParasite"/>
        </authorList>
    </citation>
    <scope>IDENTIFICATION</scope>
</reference>